<dbReference type="PRINTS" id="PR00598">
    <property type="entry name" value="HTHMARR"/>
</dbReference>
<dbReference type="PANTHER" id="PTHR42756">
    <property type="entry name" value="TRANSCRIPTIONAL REGULATOR, MARR"/>
    <property type="match status" value="1"/>
</dbReference>
<sequence>MYQGNDQAEKDLRLFRIWLKASKTVFDNVIEDIQGYGLTAENFMVLELLYNKGPQHIQTISDKLMIPSGSITYVVNKLEKKGLVKKEQDQSNRRFWKVVLTEKGEELFHEIFPKHVEVIVKNLGSLSEEQKEELGQLLKTVGFAAKELQKQG</sequence>
<gene>
    <name evidence="5" type="ORF">QGM71_12165</name>
</gene>
<dbReference type="Gene3D" id="1.10.10.10">
    <property type="entry name" value="Winged helix-like DNA-binding domain superfamily/Winged helix DNA-binding domain"/>
    <property type="match status" value="1"/>
</dbReference>
<dbReference type="InterPro" id="IPR000835">
    <property type="entry name" value="HTH_MarR-typ"/>
</dbReference>
<keyword evidence="6" id="KW-1185">Reference proteome</keyword>
<dbReference type="Pfam" id="PF01047">
    <property type="entry name" value="MarR"/>
    <property type="match status" value="1"/>
</dbReference>
<keyword evidence="3" id="KW-0804">Transcription</keyword>
<keyword evidence="1" id="KW-0805">Transcription regulation</keyword>
<organism evidence="5 6">
    <name type="scientific">Virgibacillus tibetensis</name>
    <dbReference type="NCBI Taxonomy" id="3042313"/>
    <lineage>
        <taxon>Bacteria</taxon>
        <taxon>Bacillati</taxon>
        <taxon>Bacillota</taxon>
        <taxon>Bacilli</taxon>
        <taxon>Bacillales</taxon>
        <taxon>Bacillaceae</taxon>
        <taxon>Virgibacillus</taxon>
    </lineage>
</organism>
<dbReference type="InterPro" id="IPR036390">
    <property type="entry name" value="WH_DNA-bd_sf"/>
</dbReference>
<evidence type="ECO:0000259" key="4">
    <source>
        <dbReference type="PROSITE" id="PS50995"/>
    </source>
</evidence>
<keyword evidence="2" id="KW-0238">DNA-binding</keyword>
<dbReference type="PROSITE" id="PS50995">
    <property type="entry name" value="HTH_MARR_2"/>
    <property type="match status" value="1"/>
</dbReference>
<dbReference type="InterPro" id="IPR023187">
    <property type="entry name" value="Tscrpt_reg_MarR-type_CS"/>
</dbReference>
<name>A0ABU6KGI6_9BACI</name>
<protein>
    <submittedName>
        <fullName evidence="5">MarR family transcriptional regulator</fullName>
    </submittedName>
</protein>
<dbReference type="InterPro" id="IPR036388">
    <property type="entry name" value="WH-like_DNA-bd_sf"/>
</dbReference>
<feature type="domain" description="HTH marR-type" evidence="4">
    <location>
        <begin position="11"/>
        <end position="143"/>
    </location>
</feature>
<reference evidence="5 6" key="1">
    <citation type="journal article" date="2024" name="Int. J. Syst. Evol. Microbiol.">
        <title>Virgibacillus tibetensis sp. nov., isolated from salt lake on the Tibetan Plateau of China.</title>
        <authorList>
            <person name="Phurbu D."/>
            <person name="Liu Z.-X."/>
            <person name="Wang R."/>
            <person name="Zheng Y.-Y."/>
            <person name="Liu H.-C."/>
            <person name="Zhou Y.-G."/>
            <person name="Yu Y.-J."/>
            <person name="Li A.-H."/>
        </authorList>
    </citation>
    <scope>NUCLEOTIDE SEQUENCE [LARGE SCALE GENOMIC DNA]</scope>
    <source>
        <strain evidence="5 6">C22-A2</strain>
    </source>
</reference>
<dbReference type="PROSITE" id="PS01117">
    <property type="entry name" value="HTH_MARR_1"/>
    <property type="match status" value="1"/>
</dbReference>
<dbReference type="SUPFAM" id="SSF46785">
    <property type="entry name" value="Winged helix' DNA-binding domain"/>
    <property type="match status" value="1"/>
</dbReference>
<dbReference type="PANTHER" id="PTHR42756:SF1">
    <property type="entry name" value="TRANSCRIPTIONAL REPRESSOR OF EMRAB OPERON"/>
    <property type="match status" value="1"/>
</dbReference>
<evidence type="ECO:0000256" key="3">
    <source>
        <dbReference type="ARBA" id="ARBA00023163"/>
    </source>
</evidence>
<evidence type="ECO:0000256" key="1">
    <source>
        <dbReference type="ARBA" id="ARBA00023015"/>
    </source>
</evidence>
<dbReference type="RefSeq" id="WP_327607814.1">
    <property type="nucleotide sequence ID" value="NZ_JARZFX010000005.1"/>
</dbReference>
<evidence type="ECO:0000313" key="5">
    <source>
        <dbReference type="EMBL" id="MEC5424246.1"/>
    </source>
</evidence>
<dbReference type="SMART" id="SM00347">
    <property type="entry name" value="HTH_MARR"/>
    <property type="match status" value="1"/>
</dbReference>
<dbReference type="Proteomes" id="UP001335737">
    <property type="component" value="Unassembled WGS sequence"/>
</dbReference>
<accession>A0ABU6KGI6</accession>
<comment type="caution">
    <text evidence="5">The sequence shown here is derived from an EMBL/GenBank/DDBJ whole genome shotgun (WGS) entry which is preliminary data.</text>
</comment>
<evidence type="ECO:0000256" key="2">
    <source>
        <dbReference type="ARBA" id="ARBA00023125"/>
    </source>
</evidence>
<evidence type="ECO:0000313" key="6">
    <source>
        <dbReference type="Proteomes" id="UP001335737"/>
    </source>
</evidence>
<dbReference type="EMBL" id="JARZFX010000005">
    <property type="protein sequence ID" value="MEC5424246.1"/>
    <property type="molecule type" value="Genomic_DNA"/>
</dbReference>
<proteinExistence type="predicted"/>